<evidence type="ECO:0000313" key="3">
    <source>
        <dbReference type="Proteomes" id="UP000244855"/>
    </source>
</evidence>
<feature type="compositionally biased region" description="Polar residues" evidence="1">
    <location>
        <begin position="193"/>
        <end position="208"/>
    </location>
</feature>
<sequence>MSFVRSTVLRASSFGRCARTARLVRTAELQQPWQRAIQRRSYASAHGSDSSAKKSDLPWAISAVAGTALGLYVVMGQDTGHHEEHHDEAHDKHAEESHEEAPEKEEEKPEEKADEKSEDQPEEKSEEKAEEKSEEKAEEKADEKSEEKPEEKTEEKSEPEPESKSEEKKEDKVVASSKSPDETDPPHPAKPPKSTNEMSGKQEGFSNSDTKHTDPIDNQPGKSKKGEGFAESAKVKGTVSTDRPPVENKEERGKPKMNKDE</sequence>
<dbReference type="Proteomes" id="UP000244855">
    <property type="component" value="Unassembled WGS sequence"/>
</dbReference>
<feature type="compositionally biased region" description="Basic and acidic residues" evidence="1">
    <location>
        <begin position="244"/>
        <end position="261"/>
    </location>
</feature>
<evidence type="ECO:0000313" key="2">
    <source>
        <dbReference type="EMBL" id="PVH99148.1"/>
    </source>
</evidence>
<name>A0A2V1DM90_9PLEO</name>
<keyword evidence="3" id="KW-1185">Reference proteome</keyword>
<dbReference type="STRING" id="97972.A0A2V1DM90"/>
<evidence type="ECO:0000256" key="1">
    <source>
        <dbReference type="SAM" id="MobiDB-lite"/>
    </source>
</evidence>
<organism evidence="2 3">
    <name type="scientific">Periconia macrospinosa</name>
    <dbReference type="NCBI Taxonomy" id="97972"/>
    <lineage>
        <taxon>Eukaryota</taxon>
        <taxon>Fungi</taxon>
        <taxon>Dikarya</taxon>
        <taxon>Ascomycota</taxon>
        <taxon>Pezizomycotina</taxon>
        <taxon>Dothideomycetes</taxon>
        <taxon>Pleosporomycetidae</taxon>
        <taxon>Pleosporales</taxon>
        <taxon>Massarineae</taxon>
        <taxon>Periconiaceae</taxon>
        <taxon>Periconia</taxon>
    </lineage>
</organism>
<accession>A0A2V1DM90</accession>
<proteinExistence type="predicted"/>
<feature type="compositionally biased region" description="Basic and acidic residues" evidence="1">
    <location>
        <begin position="80"/>
        <end position="187"/>
    </location>
</feature>
<feature type="region of interest" description="Disordered" evidence="1">
    <location>
        <begin position="80"/>
        <end position="261"/>
    </location>
</feature>
<dbReference type="EMBL" id="KZ805398">
    <property type="protein sequence ID" value="PVH99148.1"/>
    <property type="molecule type" value="Genomic_DNA"/>
</dbReference>
<reference evidence="2 3" key="1">
    <citation type="journal article" date="2018" name="Sci. Rep.">
        <title>Comparative genomics provides insights into the lifestyle and reveals functional heterogeneity of dark septate endophytic fungi.</title>
        <authorList>
            <person name="Knapp D.G."/>
            <person name="Nemeth J.B."/>
            <person name="Barry K."/>
            <person name="Hainaut M."/>
            <person name="Henrissat B."/>
            <person name="Johnson J."/>
            <person name="Kuo A."/>
            <person name="Lim J.H.P."/>
            <person name="Lipzen A."/>
            <person name="Nolan M."/>
            <person name="Ohm R.A."/>
            <person name="Tamas L."/>
            <person name="Grigoriev I.V."/>
            <person name="Spatafora J.W."/>
            <person name="Nagy L.G."/>
            <person name="Kovacs G.M."/>
        </authorList>
    </citation>
    <scope>NUCLEOTIDE SEQUENCE [LARGE SCALE GENOMIC DNA]</scope>
    <source>
        <strain evidence="2 3">DSE2036</strain>
    </source>
</reference>
<dbReference type="OrthoDB" id="4590707at2759"/>
<dbReference type="AlphaFoldDB" id="A0A2V1DM90"/>
<protein>
    <recommendedName>
        <fullName evidence="4">Cylicin I</fullName>
    </recommendedName>
</protein>
<evidence type="ECO:0008006" key="4">
    <source>
        <dbReference type="Google" id="ProtNLM"/>
    </source>
</evidence>
<gene>
    <name evidence="2" type="ORF">DM02DRAFT_672879</name>
</gene>